<comment type="cofactor">
    <cofactor evidence="1 7 9">
        <name>pyridoxal 5'-phosphate</name>
        <dbReference type="ChEBI" id="CHEBI:597326"/>
    </cofactor>
</comment>
<keyword evidence="2 7" id="KW-0032">Aminotransferase</keyword>
<dbReference type="GO" id="GO:0019700">
    <property type="term" value="P:organic phosphonate catabolic process"/>
    <property type="evidence" value="ECO:0007669"/>
    <property type="project" value="InterPro"/>
</dbReference>
<dbReference type="InterPro" id="IPR015424">
    <property type="entry name" value="PyrdxlP-dep_Trfase"/>
</dbReference>
<evidence type="ECO:0000256" key="2">
    <source>
        <dbReference type="ARBA" id="ARBA00022576"/>
    </source>
</evidence>
<dbReference type="EC" id="2.6.1.37" evidence="7"/>
<dbReference type="InterPro" id="IPR015421">
    <property type="entry name" value="PyrdxlP-dep_Trfase_major"/>
</dbReference>
<evidence type="ECO:0000256" key="9">
    <source>
        <dbReference type="PIRSR" id="PIRSR000524-50"/>
    </source>
</evidence>
<dbReference type="GO" id="GO:0047304">
    <property type="term" value="F:2-aminoethylphosphonate-pyruvate transaminase activity"/>
    <property type="evidence" value="ECO:0007669"/>
    <property type="project" value="UniProtKB-UniRule"/>
</dbReference>
<dbReference type="InterPro" id="IPR024169">
    <property type="entry name" value="SP_NH2Trfase/AEP_transaminase"/>
</dbReference>
<organism evidence="11 12">
    <name type="scientific">Sporosarcina thermotolerans</name>
    <dbReference type="NCBI Taxonomy" id="633404"/>
    <lineage>
        <taxon>Bacteria</taxon>
        <taxon>Bacillati</taxon>
        <taxon>Bacillota</taxon>
        <taxon>Bacilli</taxon>
        <taxon>Bacillales</taxon>
        <taxon>Caryophanaceae</taxon>
        <taxon>Sporosarcina</taxon>
    </lineage>
</organism>
<dbReference type="InterPro" id="IPR000192">
    <property type="entry name" value="Aminotrans_V_dom"/>
</dbReference>
<proteinExistence type="inferred from homology"/>
<dbReference type="NCBIfam" id="TIGR03301">
    <property type="entry name" value="PhnW-AepZ"/>
    <property type="match status" value="1"/>
</dbReference>
<comment type="function">
    <text evidence="7">Involved in phosphonate degradation.</text>
</comment>
<accession>A0AAW9A9P8</accession>
<protein>
    <recommendedName>
        <fullName evidence="7">2-aminoethylphosphonate--pyruvate transaminase</fullName>
        <ecNumber evidence="7">2.6.1.37</ecNumber>
    </recommendedName>
    <alternativeName>
        <fullName evidence="7">2-aminoethylphosphonate aminotransferase</fullName>
    </alternativeName>
    <alternativeName>
        <fullName evidence="7">AEP transaminase</fullName>
        <shortName evidence="7">AEPT</shortName>
    </alternativeName>
</protein>
<evidence type="ECO:0000313" key="11">
    <source>
        <dbReference type="EMBL" id="MDW0118366.1"/>
    </source>
</evidence>
<evidence type="ECO:0000256" key="1">
    <source>
        <dbReference type="ARBA" id="ARBA00001933"/>
    </source>
</evidence>
<keyword evidence="4 7" id="KW-0663">Pyridoxal phosphate</keyword>
<keyword evidence="3 7" id="KW-0808">Transferase</keyword>
<dbReference type="Proteomes" id="UP001271648">
    <property type="component" value="Unassembled WGS sequence"/>
</dbReference>
<keyword evidence="12" id="KW-1185">Reference proteome</keyword>
<comment type="subunit">
    <text evidence="7">Homodimer.</text>
</comment>
<dbReference type="PANTHER" id="PTHR42778:SF1">
    <property type="entry name" value="2-AMINOETHYLPHOSPHONATE--PYRUVATE TRANSAMINASE"/>
    <property type="match status" value="1"/>
</dbReference>
<dbReference type="EMBL" id="JAUBDJ010000012">
    <property type="protein sequence ID" value="MDW0118366.1"/>
    <property type="molecule type" value="Genomic_DNA"/>
</dbReference>
<dbReference type="PANTHER" id="PTHR42778">
    <property type="entry name" value="2-AMINOETHYLPHOSPHONATE--PYRUVATE TRANSAMINASE"/>
    <property type="match status" value="1"/>
</dbReference>
<evidence type="ECO:0000313" key="12">
    <source>
        <dbReference type="Proteomes" id="UP001271648"/>
    </source>
</evidence>
<sequence length="374" mass="41963">MSSMRKVKRNILLNPGPATTTDTVKFAQIVPDICPREKEFGEIMRFISSELTSIVADTEDYTTILFGGSGTAAVESILSSVMNDGVIIIINNGAYGKRMCAIAEAYGLDWVEYVSPLDQPIQLDQFQLFIQKLAQPASYLAVVHNETTTGLLNDIESLGAICKENKMTMMVDAMSSFSAIPIEMSKMNISYLAASSNKNLQGMAGVSFVVAKRDEVEKEKKTKPTNYYLNLYAQYKHFKQTGQMRFTPPVQTMYALKQAIQEVKEEGVKERYERYSQCWETLIAGIKKLGLHHLVAAEHHSKIITAIVEPACEAYDFDSMHDYLYRNGITIYPGKHANLNSFRVANIGDLTKKDIEHFLTLLETYLQHIGYSAN</sequence>
<dbReference type="PIRSF" id="PIRSF000524">
    <property type="entry name" value="SPT"/>
    <property type="match status" value="1"/>
</dbReference>
<feature type="modified residue" description="N6-(pyridoxal phosphate)lysine" evidence="7 9">
    <location>
        <position position="198"/>
    </location>
</feature>
<name>A0AAW9A9P8_9BACL</name>
<dbReference type="InterPro" id="IPR015422">
    <property type="entry name" value="PyrdxlP-dep_Trfase_small"/>
</dbReference>
<evidence type="ECO:0000259" key="10">
    <source>
        <dbReference type="Pfam" id="PF00266"/>
    </source>
</evidence>
<dbReference type="Pfam" id="PF00266">
    <property type="entry name" value="Aminotran_5"/>
    <property type="match status" value="1"/>
</dbReference>
<dbReference type="NCBIfam" id="NF010006">
    <property type="entry name" value="PRK13479.1"/>
    <property type="match status" value="1"/>
</dbReference>
<keyword evidence="5 7" id="KW-0670">Pyruvate</keyword>
<dbReference type="HAMAP" id="MF_01376">
    <property type="entry name" value="PhnW_aminotrans_5"/>
    <property type="match status" value="1"/>
</dbReference>
<evidence type="ECO:0000256" key="5">
    <source>
        <dbReference type="ARBA" id="ARBA00023317"/>
    </source>
</evidence>
<reference evidence="11 12" key="1">
    <citation type="submission" date="2023-06" db="EMBL/GenBank/DDBJ databases">
        <title>Sporosarcina sp. nov., isolated from Korean traditional fermented seafood 'Jeotgal'.</title>
        <authorList>
            <person name="Yang A.I."/>
            <person name="Shin N.-R."/>
        </authorList>
    </citation>
    <scope>NUCLEOTIDE SEQUENCE [LARGE SCALE GENOMIC DNA]</scope>
    <source>
        <strain evidence="11 12">KCTC43456</strain>
    </source>
</reference>
<gene>
    <name evidence="7" type="primary">phnW</name>
    <name evidence="11" type="ORF">QTL97_15650</name>
</gene>
<feature type="binding site" evidence="8">
    <location>
        <position position="343"/>
    </location>
    <ligand>
        <name>substrate</name>
    </ligand>
</feature>
<dbReference type="SUPFAM" id="SSF53383">
    <property type="entry name" value="PLP-dependent transferases"/>
    <property type="match status" value="1"/>
</dbReference>
<dbReference type="AlphaFoldDB" id="A0AAW9A9P8"/>
<comment type="similarity">
    <text evidence="7">Belongs to the class-V pyridoxal-phosphate-dependent aminotransferase family. PhnW subfamily.</text>
</comment>
<dbReference type="Gene3D" id="3.40.640.10">
    <property type="entry name" value="Type I PLP-dependent aspartate aminotransferase-like (Major domain)"/>
    <property type="match status" value="1"/>
</dbReference>
<dbReference type="Gene3D" id="3.90.1150.10">
    <property type="entry name" value="Aspartate Aminotransferase, domain 1"/>
    <property type="match status" value="1"/>
</dbReference>
<evidence type="ECO:0000256" key="3">
    <source>
        <dbReference type="ARBA" id="ARBA00022679"/>
    </source>
</evidence>
<evidence type="ECO:0000256" key="4">
    <source>
        <dbReference type="ARBA" id="ARBA00022898"/>
    </source>
</evidence>
<dbReference type="InterPro" id="IPR012703">
    <property type="entry name" value="NH2EtPonate_pyrv_transaminase"/>
</dbReference>
<evidence type="ECO:0000256" key="7">
    <source>
        <dbReference type="HAMAP-Rule" id="MF_01376"/>
    </source>
</evidence>
<comment type="caution">
    <text evidence="11">The sequence shown here is derived from an EMBL/GenBank/DDBJ whole genome shotgun (WGS) entry which is preliminary data.</text>
</comment>
<feature type="domain" description="Aminotransferase class V" evidence="10">
    <location>
        <begin position="57"/>
        <end position="339"/>
    </location>
</feature>
<evidence type="ECO:0000256" key="6">
    <source>
        <dbReference type="ARBA" id="ARBA00049460"/>
    </source>
</evidence>
<evidence type="ECO:0000256" key="8">
    <source>
        <dbReference type="PIRSR" id="PIRSR000524-1"/>
    </source>
</evidence>
<comment type="catalytic activity">
    <reaction evidence="6 7">
        <text>(2-aminoethyl)phosphonate + pyruvate = phosphonoacetaldehyde + L-alanine</text>
        <dbReference type="Rhea" id="RHEA:17021"/>
        <dbReference type="ChEBI" id="CHEBI:15361"/>
        <dbReference type="ChEBI" id="CHEBI:57418"/>
        <dbReference type="ChEBI" id="CHEBI:57972"/>
        <dbReference type="ChEBI" id="CHEBI:58383"/>
        <dbReference type="EC" id="2.6.1.37"/>
    </reaction>
</comment>